<keyword evidence="5" id="KW-1185">Reference proteome</keyword>
<dbReference type="AlphaFoldDB" id="A0A246IU46"/>
<evidence type="ECO:0000313" key="4">
    <source>
        <dbReference type="EMBL" id="OWQ83527.1"/>
    </source>
</evidence>
<dbReference type="InterPro" id="IPR056823">
    <property type="entry name" value="TEN-like_YD-shell"/>
</dbReference>
<feature type="region of interest" description="Disordered" evidence="2">
    <location>
        <begin position="182"/>
        <end position="215"/>
    </location>
</feature>
<keyword evidence="1" id="KW-0677">Repeat</keyword>
<comment type="caution">
    <text evidence="4">The sequence shown here is derived from an EMBL/GenBank/DDBJ whole genome shotgun (WGS) entry which is preliminary data.</text>
</comment>
<dbReference type="PANTHER" id="PTHR32305:SF15">
    <property type="entry name" value="PROTEIN RHSA-RELATED"/>
    <property type="match status" value="1"/>
</dbReference>
<feature type="compositionally biased region" description="Basic and acidic residues" evidence="2">
    <location>
        <begin position="193"/>
        <end position="208"/>
    </location>
</feature>
<sequence length="382" mass="42493">TSLGADGYVEERIPGTAIDANTAGVRNGRLFLKDHLGSVIGIVDEAGQLQQRMSYDAWGRRRNIDGSDDSWATLGTIKNDQDNSGYTGHEQLDQLGLVHMNARLYDPMTGRHVSADPTVPDPKDQQAFNRFSYVLNNALIYTDPTGLTPVPFESLTNQFSDFQFDSRGWGCVLPWKCREEDKNAKPLPDQDEEGKKRKDEKKKTEQSGKNDSPIATAAKDLAGWRAEAGGFEPQAGFPTPNELVESRAAETLERLIDEGKVPPEWRIIVAGFGAGVIVESTGRGPQIGPNWKPRDISDPVCRSGCERVARQIQKHVNGKIARIEPKDAPMLGPFRGKDHGWVYHEVVVKDGRVYDLTTGHKGLSVEEYKSLWKYKEAIKFNF</sequence>
<proteinExistence type="predicted"/>
<reference evidence="4 5" key="1">
    <citation type="journal article" date="2008" name="Int. J. Syst. Evol. Microbiol.">
        <title>Description of Roseateles aquatilis sp. nov. and Roseateles terrae sp. nov., in the class Betaproteobacteria, and emended description of the genus Roseateles.</title>
        <authorList>
            <person name="Gomila M."/>
            <person name="Bowien B."/>
            <person name="Falsen E."/>
            <person name="Moore E.R."/>
            <person name="Lalucat J."/>
        </authorList>
    </citation>
    <scope>NUCLEOTIDE SEQUENCE [LARGE SCALE GENOMIC DNA]</scope>
    <source>
        <strain evidence="4 5">CCUG 48205</strain>
    </source>
</reference>
<name>A0A246IU46_9BURK</name>
<feature type="non-terminal residue" evidence="4">
    <location>
        <position position="1"/>
    </location>
</feature>
<evidence type="ECO:0000259" key="3">
    <source>
        <dbReference type="Pfam" id="PF25023"/>
    </source>
</evidence>
<evidence type="ECO:0000256" key="1">
    <source>
        <dbReference type="ARBA" id="ARBA00022737"/>
    </source>
</evidence>
<dbReference type="Proteomes" id="UP000197468">
    <property type="component" value="Unassembled WGS sequence"/>
</dbReference>
<accession>A0A246IU46</accession>
<feature type="domain" description="Teneurin-like YD-shell" evidence="3">
    <location>
        <begin position="31"/>
        <end position="119"/>
    </location>
</feature>
<dbReference type="Pfam" id="PF25023">
    <property type="entry name" value="TEN_YD-shell"/>
    <property type="match status" value="1"/>
</dbReference>
<evidence type="ECO:0000256" key="2">
    <source>
        <dbReference type="SAM" id="MobiDB-lite"/>
    </source>
</evidence>
<evidence type="ECO:0000313" key="5">
    <source>
        <dbReference type="Proteomes" id="UP000197468"/>
    </source>
</evidence>
<dbReference type="PANTHER" id="PTHR32305">
    <property type="match status" value="1"/>
</dbReference>
<dbReference type="InterPro" id="IPR050708">
    <property type="entry name" value="T6SS_VgrG/RHS"/>
</dbReference>
<protein>
    <recommendedName>
        <fullName evidence="3">Teneurin-like YD-shell domain-containing protein</fullName>
    </recommendedName>
</protein>
<dbReference type="EMBL" id="NIOF01000020">
    <property type="protein sequence ID" value="OWQ83527.1"/>
    <property type="molecule type" value="Genomic_DNA"/>
</dbReference>
<dbReference type="Gene3D" id="2.180.10.10">
    <property type="entry name" value="RHS repeat-associated core"/>
    <property type="match status" value="1"/>
</dbReference>
<dbReference type="NCBIfam" id="TIGR03696">
    <property type="entry name" value="Rhs_assc_core"/>
    <property type="match status" value="1"/>
</dbReference>
<dbReference type="InterPro" id="IPR022385">
    <property type="entry name" value="Rhs_assc_core"/>
</dbReference>
<organism evidence="4 5">
    <name type="scientific">Roseateles aquatilis</name>
    <dbReference type="NCBI Taxonomy" id="431061"/>
    <lineage>
        <taxon>Bacteria</taxon>
        <taxon>Pseudomonadati</taxon>
        <taxon>Pseudomonadota</taxon>
        <taxon>Betaproteobacteria</taxon>
        <taxon>Burkholderiales</taxon>
        <taxon>Sphaerotilaceae</taxon>
        <taxon>Roseateles</taxon>
    </lineage>
</organism>
<gene>
    <name evidence="4" type="ORF">CDN99_25665</name>
</gene>
<dbReference type="RefSeq" id="WP_141100994.1">
    <property type="nucleotide sequence ID" value="NZ_NIOF01000020.1"/>
</dbReference>